<evidence type="ECO:0000313" key="13">
    <source>
        <dbReference type="Proteomes" id="UP000463138"/>
    </source>
</evidence>
<dbReference type="PRINTS" id="PR00781">
    <property type="entry name" value="LIPOSIGPTASE"/>
</dbReference>
<reference evidence="12 13" key="1">
    <citation type="submission" date="2018-07" db="EMBL/GenBank/DDBJ databases">
        <title>Pseudomonas laoshanensis sp. nov., isolated from soil.</title>
        <authorList>
            <person name="Sun J."/>
            <person name="Yu L."/>
            <person name="Wang M."/>
            <person name="Zhang C."/>
        </authorList>
    </citation>
    <scope>NUCLEOTIDE SEQUENCE [LARGE SCALE GENOMIC DNA]</scope>
    <source>
        <strain evidence="12 13">Y22</strain>
    </source>
</reference>
<evidence type="ECO:0000256" key="2">
    <source>
        <dbReference type="ARBA" id="ARBA00022475"/>
    </source>
</evidence>
<comment type="caution">
    <text evidence="12">The sequence shown here is derived from an EMBL/GenBank/DDBJ whole genome shotgun (WGS) entry which is preliminary data.</text>
</comment>
<dbReference type="HAMAP" id="MF_00161">
    <property type="entry name" value="LspA"/>
    <property type="match status" value="1"/>
</dbReference>
<protein>
    <recommendedName>
        <fullName evidence="9">Lipoprotein signal peptidase</fullName>
        <ecNumber evidence="9">3.4.23.36</ecNumber>
    </recommendedName>
    <alternativeName>
        <fullName evidence="9">Prolipoprotein signal peptidase</fullName>
    </alternativeName>
    <alternativeName>
        <fullName evidence="9">Signal peptidase II</fullName>
        <shortName evidence="9">SPase II</shortName>
    </alternativeName>
</protein>
<evidence type="ECO:0000256" key="4">
    <source>
        <dbReference type="ARBA" id="ARBA00022692"/>
    </source>
</evidence>
<dbReference type="GO" id="GO:0006508">
    <property type="term" value="P:proteolysis"/>
    <property type="evidence" value="ECO:0007669"/>
    <property type="project" value="UniProtKB-KW"/>
</dbReference>
<gene>
    <name evidence="9" type="primary">lspA</name>
    <name evidence="12" type="ORF">DT594_08685</name>
</gene>
<dbReference type="InterPro" id="IPR001872">
    <property type="entry name" value="Peptidase_A8"/>
</dbReference>
<comment type="similarity">
    <text evidence="1 9 11">Belongs to the peptidase A8 family.</text>
</comment>
<evidence type="ECO:0000256" key="7">
    <source>
        <dbReference type="ARBA" id="ARBA00022989"/>
    </source>
</evidence>
<evidence type="ECO:0000256" key="8">
    <source>
        <dbReference type="ARBA" id="ARBA00023136"/>
    </source>
</evidence>
<feature type="transmembrane region" description="Helical" evidence="9">
    <location>
        <begin position="12"/>
        <end position="29"/>
    </location>
</feature>
<dbReference type="NCBIfam" id="TIGR00077">
    <property type="entry name" value="lspA"/>
    <property type="match status" value="1"/>
</dbReference>
<dbReference type="GO" id="GO:0004190">
    <property type="term" value="F:aspartic-type endopeptidase activity"/>
    <property type="evidence" value="ECO:0007669"/>
    <property type="project" value="UniProtKB-UniRule"/>
</dbReference>
<dbReference type="PROSITE" id="PS00855">
    <property type="entry name" value="SPASE_II"/>
    <property type="match status" value="1"/>
</dbReference>
<evidence type="ECO:0000256" key="3">
    <source>
        <dbReference type="ARBA" id="ARBA00022670"/>
    </source>
</evidence>
<evidence type="ECO:0000256" key="6">
    <source>
        <dbReference type="ARBA" id="ARBA00022801"/>
    </source>
</evidence>
<accession>A0A7V7KXN7</accession>
<comment type="catalytic activity">
    <reaction evidence="9 10">
        <text>Release of signal peptides from bacterial membrane prolipoproteins. Hydrolyzes -Xaa-Yaa-Zaa-|-(S,diacylglyceryl)Cys-, in which Xaa is hydrophobic (preferably Leu), and Yaa (Ala or Ser) and Zaa (Gly or Ala) have small, neutral side chains.</text>
        <dbReference type="EC" id="3.4.23.36"/>
    </reaction>
</comment>
<comment type="function">
    <text evidence="9 10">This protein specifically catalyzes the removal of signal peptides from prolipoproteins.</text>
</comment>
<evidence type="ECO:0000256" key="9">
    <source>
        <dbReference type="HAMAP-Rule" id="MF_00161"/>
    </source>
</evidence>
<keyword evidence="3 9" id="KW-0645">Protease</keyword>
<feature type="transmembrane region" description="Helical" evidence="9">
    <location>
        <begin position="67"/>
        <end position="88"/>
    </location>
</feature>
<name>A0A7V7KXN7_9GAMM</name>
<dbReference type="Pfam" id="PF01252">
    <property type="entry name" value="Peptidase_A8"/>
    <property type="match status" value="1"/>
</dbReference>
<evidence type="ECO:0000256" key="1">
    <source>
        <dbReference type="ARBA" id="ARBA00006139"/>
    </source>
</evidence>
<dbReference type="RefSeq" id="WP_149332318.1">
    <property type="nucleotide sequence ID" value="NZ_QOVF01000002.1"/>
</dbReference>
<keyword evidence="12" id="KW-0449">Lipoprotein</keyword>
<keyword evidence="13" id="KW-1185">Reference proteome</keyword>
<dbReference type="UniPathway" id="UPA00665"/>
<proteinExistence type="inferred from homology"/>
<dbReference type="GO" id="GO:0005886">
    <property type="term" value="C:plasma membrane"/>
    <property type="evidence" value="ECO:0007669"/>
    <property type="project" value="UniProtKB-SubCell"/>
</dbReference>
<dbReference type="EC" id="3.4.23.36" evidence="9"/>
<organism evidence="12 13">
    <name type="scientific">Halopseudomonas laoshanensis</name>
    <dbReference type="NCBI Taxonomy" id="2268758"/>
    <lineage>
        <taxon>Bacteria</taxon>
        <taxon>Pseudomonadati</taxon>
        <taxon>Pseudomonadota</taxon>
        <taxon>Gammaproteobacteria</taxon>
        <taxon>Pseudomonadales</taxon>
        <taxon>Pseudomonadaceae</taxon>
        <taxon>Halopseudomonas</taxon>
    </lineage>
</organism>
<keyword evidence="7 9" id="KW-1133">Transmembrane helix</keyword>
<keyword evidence="8 9" id="KW-0472">Membrane</keyword>
<dbReference type="Proteomes" id="UP000463138">
    <property type="component" value="Unassembled WGS sequence"/>
</dbReference>
<dbReference type="EMBL" id="QOVF01000002">
    <property type="protein sequence ID" value="KAA0694939.1"/>
    <property type="molecule type" value="Genomic_DNA"/>
</dbReference>
<keyword evidence="6 9" id="KW-0378">Hydrolase</keyword>
<dbReference type="PANTHER" id="PTHR33695">
    <property type="entry name" value="LIPOPROTEIN SIGNAL PEPTIDASE"/>
    <property type="match status" value="1"/>
</dbReference>
<evidence type="ECO:0000256" key="10">
    <source>
        <dbReference type="RuleBase" id="RU000594"/>
    </source>
</evidence>
<keyword evidence="4 9" id="KW-0812">Transmembrane</keyword>
<feature type="active site" evidence="9">
    <location>
        <position position="142"/>
    </location>
</feature>
<evidence type="ECO:0000256" key="11">
    <source>
        <dbReference type="RuleBase" id="RU004181"/>
    </source>
</evidence>
<evidence type="ECO:0000313" key="12">
    <source>
        <dbReference type="EMBL" id="KAA0694939.1"/>
    </source>
</evidence>
<sequence length="171" mass="18764">MPDLRNGSLRWLLLSALVIGLDLLSKWFAEANLQMYQQVPVIDGLFSFTLAYNPGAAFSFLANAGGWQRWFFVAIAVGVSGMLIVWLARLPRQKIMEPLALALILGGALGNLYDRIVHGHVVDFILVHWQQSWFFPAFNIADSAITVGAALLILDMFFGGKNKAGANAKVS</sequence>
<comment type="pathway">
    <text evidence="9">Protein modification; lipoprotein biosynthesis (signal peptide cleavage).</text>
</comment>
<feature type="transmembrane region" description="Helical" evidence="9">
    <location>
        <begin position="95"/>
        <end position="113"/>
    </location>
</feature>
<comment type="subcellular location">
    <subcellularLocation>
        <location evidence="9">Cell membrane</location>
        <topology evidence="9">Multi-pass membrane protein</topology>
    </subcellularLocation>
</comment>
<dbReference type="AlphaFoldDB" id="A0A7V7KXN7"/>
<evidence type="ECO:0000256" key="5">
    <source>
        <dbReference type="ARBA" id="ARBA00022750"/>
    </source>
</evidence>
<feature type="active site" evidence="9">
    <location>
        <position position="123"/>
    </location>
</feature>
<feature type="transmembrane region" description="Helical" evidence="9">
    <location>
        <begin position="133"/>
        <end position="154"/>
    </location>
</feature>
<dbReference type="OrthoDB" id="9810259at2"/>
<keyword evidence="5 9" id="KW-0064">Aspartyl protease</keyword>
<dbReference type="PANTHER" id="PTHR33695:SF1">
    <property type="entry name" value="LIPOPROTEIN SIGNAL PEPTIDASE"/>
    <property type="match status" value="1"/>
</dbReference>
<keyword evidence="2 9" id="KW-1003">Cell membrane</keyword>